<evidence type="ECO:0000256" key="4">
    <source>
        <dbReference type="ARBA" id="ARBA00023136"/>
    </source>
</evidence>
<keyword evidence="2 5" id="KW-0812">Transmembrane</keyword>
<feature type="transmembrane region" description="Helical" evidence="5">
    <location>
        <begin position="190"/>
        <end position="206"/>
    </location>
</feature>
<gene>
    <name evidence="7" type="ordered locus">HCW_03570</name>
</gene>
<dbReference type="GO" id="GO:0016020">
    <property type="term" value="C:membrane"/>
    <property type="evidence" value="ECO:0007669"/>
    <property type="project" value="UniProtKB-SubCell"/>
</dbReference>
<sequence length="437" mass="49881">MIGRLTTLLGANQVFTSLFAFFFLTSFKKPFAQILIVLLVVGALYYFIKFRKKPFSCSLIFLETRHVFISSILMFLSVLPNMFLDNGFLFSLRSLNMPLVYVLGALGIFCLFNTYKQISLNPKWLFKSMLIATCINAFIACLQVSYHKIYHHSSYRADGFSTIVGFSTLSAIAGFGCFAYALGQENSKERYKYSLGIILAFLIVLLNDTRSALLAFMATFLAIVIWALITDKNKKRLLVHVLVLLCVFGGIFALNKMLFVAEQSIDEKTQFQKDIELYEQKNDPNSSIGMRLARWKEAIEIFKMSPLIGMSIKTRCDKQAEIIERAKSYRDPSTVDCKEKYDNEFFNTLASQGLVGIIVLIYFLGSIFILFYKRLKDSLFSYSQDFSYVAINLMLLGMVIYYVVLCIGFDPFHFFIEGSFFVAMVLMGVLMRASSKR</sequence>
<dbReference type="Proteomes" id="UP000005010">
    <property type="component" value="Chromosome"/>
</dbReference>
<feature type="transmembrane region" description="Helical" evidence="5">
    <location>
        <begin position="7"/>
        <end position="25"/>
    </location>
</feature>
<proteinExistence type="predicted"/>
<feature type="transmembrane region" description="Helical" evidence="5">
    <location>
        <begin position="95"/>
        <end position="112"/>
    </location>
</feature>
<evidence type="ECO:0000313" key="8">
    <source>
        <dbReference type="Proteomes" id="UP000005010"/>
    </source>
</evidence>
<dbReference type="eggNOG" id="COG3307">
    <property type="taxonomic scope" value="Bacteria"/>
</dbReference>
<dbReference type="InterPro" id="IPR051533">
    <property type="entry name" value="WaaL-like"/>
</dbReference>
<dbReference type="PANTHER" id="PTHR37422">
    <property type="entry name" value="TEICHURONIC ACID BIOSYNTHESIS PROTEIN TUAE"/>
    <property type="match status" value="1"/>
</dbReference>
<evidence type="ECO:0000259" key="6">
    <source>
        <dbReference type="Pfam" id="PF04932"/>
    </source>
</evidence>
<dbReference type="Pfam" id="PF04932">
    <property type="entry name" value="Wzy_C"/>
    <property type="match status" value="1"/>
</dbReference>
<evidence type="ECO:0000256" key="3">
    <source>
        <dbReference type="ARBA" id="ARBA00022989"/>
    </source>
</evidence>
<evidence type="ECO:0000256" key="1">
    <source>
        <dbReference type="ARBA" id="ARBA00004141"/>
    </source>
</evidence>
<feature type="transmembrane region" description="Helical" evidence="5">
    <location>
        <begin position="159"/>
        <end position="183"/>
    </location>
</feature>
<keyword evidence="3 5" id="KW-1133">Transmembrane helix</keyword>
<feature type="transmembrane region" description="Helical" evidence="5">
    <location>
        <begin position="385"/>
        <end position="405"/>
    </location>
</feature>
<feature type="transmembrane region" description="Helical" evidence="5">
    <location>
        <begin position="237"/>
        <end position="254"/>
    </location>
</feature>
<comment type="subcellular location">
    <subcellularLocation>
        <location evidence="1">Membrane</location>
        <topology evidence="1">Multi-pass membrane protein</topology>
    </subcellularLocation>
</comment>
<feature type="transmembrane region" description="Helical" evidence="5">
    <location>
        <begin position="411"/>
        <end position="431"/>
    </location>
</feature>
<feature type="domain" description="O-antigen ligase-related" evidence="6">
    <location>
        <begin position="196"/>
        <end position="361"/>
    </location>
</feature>
<evidence type="ECO:0000256" key="2">
    <source>
        <dbReference type="ARBA" id="ARBA00022692"/>
    </source>
</evidence>
<feature type="transmembrane region" description="Helical" evidence="5">
    <location>
        <begin position="353"/>
        <end position="373"/>
    </location>
</feature>
<dbReference type="AlphaFoldDB" id="I0EM24"/>
<name>I0EM24_HELC0</name>
<evidence type="ECO:0000256" key="5">
    <source>
        <dbReference type="SAM" id="Phobius"/>
    </source>
</evidence>
<feature type="transmembrane region" description="Helical" evidence="5">
    <location>
        <begin position="124"/>
        <end position="147"/>
    </location>
</feature>
<dbReference type="InterPro" id="IPR007016">
    <property type="entry name" value="O-antigen_ligase-rel_domated"/>
</dbReference>
<dbReference type="KEGG" id="hce:HCW_03570"/>
<protein>
    <recommendedName>
        <fullName evidence="6">O-antigen ligase-related domain-containing protein</fullName>
    </recommendedName>
</protein>
<dbReference type="HOGENOM" id="CLU_639010_0_0_7"/>
<feature type="transmembrane region" description="Helical" evidence="5">
    <location>
        <begin position="60"/>
        <end position="83"/>
    </location>
</feature>
<dbReference type="PATRIC" id="fig|182217.3.peg.764"/>
<evidence type="ECO:0000313" key="7">
    <source>
        <dbReference type="EMBL" id="AFI03993.1"/>
    </source>
</evidence>
<dbReference type="PANTHER" id="PTHR37422:SF17">
    <property type="entry name" value="O-ANTIGEN LIGASE"/>
    <property type="match status" value="1"/>
</dbReference>
<feature type="transmembrane region" description="Helical" evidence="5">
    <location>
        <begin position="212"/>
        <end position="230"/>
    </location>
</feature>
<keyword evidence="8" id="KW-1185">Reference proteome</keyword>
<dbReference type="EMBL" id="CP003479">
    <property type="protein sequence ID" value="AFI03993.1"/>
    <property type="molecule type" value="Genomic_DNA"/>
</dbReference>
<organism evidence="7 8">
    <name type="scientific">Helicobacter cetorum (strain ATCC BAA-429 / MIT 00-7128)</name>
    <dbReference type="NCBI Taxonomy" id="182217"/>
    <lineage>
        <taxon>Bacteria</taxon>
        <taxon>Pseudomonadati</taxon>
        <taxon>Campylobacterota</taxon>
        <taxon>Epsilonproteobacteria</taxon>
        <taxon>Campylobacterales</taxon>
        <taxon>Helicobacteraceae</taxon>
        <taxon>Helicobacter</taxon>
    </lineage>
</organism>
<feature type="transmembrane region" description="Helical" evidence="5">
    <location>
        <begin position="31"/>
        <end position="48"/>
    </location>
</feature>
<accession>I0EM24</accession>
<reference evidence="8" key="1">
    <citation type="submission" date="2012-04" db="EMBL/GenBank/DDBJ databases">
        <title>Complete genome sequence of Helicobacter cetorum strain MIT 00-7128.</title>
        <authorList>
            <person name="Kersulyte D."/>
            <person name="Berg D.E."/>
        </authorList>
    </citation>
    <scope>NUCLEOTIDE SEQUENCE [LARGE SCALE GENOMIC DNA]</scope>
    <source>
        <strain evidence="8">MIT 00-7128</strain>
    </source>
</reference>
<dbReference type="STRING" id="182217.HCW_03570"/>
<keyword evidence="4 5" id="KW-0472">Membrane</keyword>